<sequence length="71" mass="8175">MLGSGQLRSKEEDRLIQEEFRRITTVSLEQSFMYRLDHYTPKTYCPDEGQGRCHGDQAEAVSGQTESEPNH</sequence>
<evidence type="ECO:0000313" key="3">
    <source>
        <dbReference type="Proteomes" id="UP001279410"/>
    </source>
</evidence>
<dbReference type="Proteomes" id="UP001279410">
    <property type="component" value="Unassembled WGS sequence"/>
</dbReference>
<comment type="caution">
    <text evidence="2">The sequence shown here is derived from an EMBL/GenBank/DDBJ whole genome shotgun (WGS) entry which is preliminary data.</text>
</comment>
<accession>A0AAD3NI15</accession>
<feature type="region of interest" description="Disordered" evidence="1">
    <location>
        <begin position="46"/>
        <end position="71"/>
    </location>
</feature>
<gene>
    <name evidence="2" type="ORF">AKAME5_002358600</name>
</gene>
<proteinExistence type="predicted"/>
<dbReference type="AlphaFoldDB" id="A0AAD3NI15"/>
<evidence type="ECO:0000256" key="1">
    <source>
        <dbReference type="SAM" id="MobiDB-lite"/>
    </source>
</evidence>
<feature type="compositionally biased region" description="Polar residues" evidence="1">
    <location>
        <begin position="62"/>
        <end position="71"/>
    </location>
</feature>
<dbReference type="EMBL" id="BRZM01000949">
    <property type="protein sequence ID" value="GLD72262.1"/>
    <property type="molecule type" value="Genomic_DNA"/>
</dbReference>
<protein>
    <submittedName>
        <fullName evidence="2">Uncharacterized protein</fullName>
    </submittedName>
</protein>
<organism evidence="2 3">
    <name type="scientific">Lates japonicus</name>
    <name type="common">Japanese lates</name>
    <dbReference type="NCBI Taxonomy" id="270547"/>
    <lineage>
        <taxon>Eukaryota</taxon>
        <taxon>Metazoa</taxon>
        <taxon>Chordata</taxon>
        <taxon>Craniata</taxon>
        <taxon>Vertebrata</taxon>
        <taxon>Euteleostomi</taxon>
        <taxon>Actinopterygii</taxon>
        <taxon>Neopterygii</taxon>
        <taxon>Teleostei</taxon>
        <taxon>Neoteleostei</taxon>
        <taxon>Acanthomorphata</taxon>
        <taxon>Carangaria</taxon>
        <taxon>Carangaria incertae sedis</taxon>
        <taxon>Centropomidae</taxon>
        <taxon>Lates</taxon>
    </lineage>
</organism>
<name>A0AAD3NI15_LATJO</name>
<reference evidence="2" key="1">
    <citation type="submission" date="2022-08" db="EMBL/GenBank/DDBJ databases">
        <title>Genome sequencing of akame (Lates japonicus).</title>
        <authorList>
            <person name="Hashiguchi Y."/>
            <person name="Takahashi H."/>
        </authorList>
    </citation>
    <scope>NUCLEOTIDE SEQUENCE</scope>
    <source>
        <strain evidence="2">Kochi</strain>
    </source>
</reference>
<keyword evidence="3" id="KW-1185">Reference proteome</keyword>
<evidence type="ECO:0000313" key="2">
    <source>
        <dbReference type="EMBL" id="GLD72262.1"/>
    </source>
</evidence>